<keyword evidence="1" id="KW-0472">Membrane</keyword>
<dbReference type="OrthoDB" id="78663at2759"/>
<keyword evidence="1" id="KW-1133">Transmembrane helix</keyword>
<organism evidence="2 3">
    <name type="scientific">Hyalella azteca</name>
    <name type="common">Amphipod</name>
    <dbReference type="NCBI Taxonomy" id="294128"/>
    <lineage>
        <taxon>Eukaryota</taxon>
        <taxon>Metazoa</taxon>
        <taxon>Ecdysozoa</taxon>
        <taxon>Arthropoda</taxon>
        <taxon>Crustacea</taxon>
        <taxon>Multicrustacea</taxon>
        <taxon>Malacostraca</taxon>
        <taxon>Eumalacostraca</taxon>
        <taxon>Peracarida</taxon>
        <taxon>Amphipoda</taxon>
        <taxon>Senticaudata</taxon>
        <taxon>Talitrida</taxon>
        <taxon>Talitroidea</taxon>
        <taxon>Hyalellidae</taxon>
        <taxon>Hyalella</taxon>
    </lineage>
</organism>
<sequence length="137" mass="14978">MVRLSLAISYLVFSESFPLNGTMVLVNGTTFLLNGTTLLVNGTTLLVNGTTVQVNCTLISRCGLHFCAYNSTMPVHSGAAFSSAWIILTGVAFVLSILAAFLVAYYVTRLFECVGMRCIRTLFVVSLRYPYIVLFTL</sequence>
<keyword evidence="2" id="KW-1185">Reference proteome</keyword>
<accession>A0A8B7N5W6</accession>
<proteinExistence type="predicted"/>
<reference evidence="3" key="1">
    <citation type="submission" date="2025-08" db="UniProtKB">
        <authorList>
            <consortium name="RefSeq"/>
        </authorList>
    </citation>
    <scope>IDENTIFICATION</scope>
    <source>
        <tissue evidence="3">Whole organism</tissue>
    </source>
</reference>
<evidence type="ECO:0000313" key="3">
    <source>
        <dbReference type="RefSeq" id="XP_018008698.1"/>
    </source>
</evidence>
<keyword evidence="1" id="KW-0812">Transmembrane</keyword>
<evidence type="ECO:0000256" key="1">
    <source>
        <dbReference type="SAM" id="Phobius"/>
    </source>
</evidence>
<dbReference type="AlphaFoldDB" id="A0A8B7N5W6"/>
<dbReference type="GeneID" id="108666354"/>
<name>A0A8B7N5W6_HYAAZ</name>
<dbReference type="RefSeq" id="XP_018008698.1">
    <property type="nucleotide sequence ID" value="XM_018153209.2"/>
</dbReference>
<evidence type="ECO:0000313" key="2">
    <source>
        <dbReference type="Proteomes" id="UP000694843"/>
    </source>
</evidence>
<feature type="transmembrane region" description="Helical" evidence="1">
    <location>
        <begin position="84"/>
        <end position="107"/>
    </location>
</feature>
<protein>
    <submittedName>
        <fullName evidence="3">Uncharacterized protein LOC108666354</fullName>
    </submittedName>
</protein>
<gene>
    <name evidence="3" type="primary">LOC108666354</name>
</gene>
<dbReference type="KEGG" id="hazt:108666354"/>
<dbReference type="Proteomes" id="UP000694843">
    <property type="component" value="Unplaced"/>
</dbReference>